<accession>A0A1F5ED08</accession>
<gene>
    <name evidence="1" type="ORF">A2215_01025</name>
</gene>
<reference evidence="1 2" key="1">
    <citation type="journal article" date="2016" name="Nat. Commun.">
        <title>Thousands of microbial genomes shed light on interconnected biogeochemical processes in an aquifer system.</title>
        <authorList>
            <person name="Anantharaman K."/>
            <person name="Brown C.T."/>
            <person name="Hug L.A."/>
            <person name="Sharon I."/>
            <person name="Castelle C.J."/>
            <person name="Probst A.J."/>
            <person name="Thomas B.C."/>
            <person name="Singh A."/>
            <person name="Wilkins M.J."/>
            <person name="Karaoz U."/>
            <person name="Brodie E.L."/>
            <person name="Williams K.H."/>
            <person name="Hubbard S.S."/>
            <person name="Banfield J.F."/>
        </authorList>
    </citation>
    <scope>NUCLEOTIDE SEQUENCE [LARGE SCALE GENOMIC DNA]</scope>
</reference>
<evidence type="ECO:0000313" key="1">
    <source>
        <dbReference type="EMBL" id="OGD65255.1"/>
    </source>
</evidence>
<evidence type="ECO:0000313" key="2">
    <source>
        <dbReference type="Proteomes" id="UP000178583"/>
    </source>
</evidence>
<dbReference type="AlphaFoldDB" id="A0A1F5ED08"/>
<dbReference type="Proteomes" id="UP000178583">
    <property type="component" value="Unassembled WGS sequence"/>
</dbReference>
<dbReference type="STRING" id="1797472.A2215_01025"/>
<sequence length="161" mass="19013">MKAPDIVARKITEKIASSAFKLFRDKKFRRLVELEKFDQTEQDRIFNEIVISGIALGYLFFDTLSERPEYENDVYFPEIKIELLSSYGNLLKEIGSKDEDASLFKTVIKMRIDECQKEYRKNKKTYHYRKRSFGRLWWLSSATIILNAEKVSPKTLCSICF</sequence>
<dbReference type="EMBL" id="MEZY01000014">
    <property type="protein sequence ID" value="OGD65255.1"/>
    <property type="molecule type" value="Genomic_DNA"/>
</dbReference>
<name>A0A1F5ED08_9BACT</name>
<comment type="caution">
    <text evidence="1">The sequence shown here is derived from an EMBL/GenBank/DDBJ whole genome shotgun (WGS) entry which is preliminary data.</text>
</comment>
<organism evidence="1 2">
    <name type="scientific">Candidatus Berkelbacteria bacterium RIFOXYA2_FULL_43_10</name>
    <dbReference type="NCBI Taxonomy" id="1797472"/>
    <lineage>
        <taxon>Bacteria</taxon>
        <taxon>Candidatus Berkelbacteria</taxon>
    </lineage>
</organism>
<proteinExistence type="predicted"/>
<protein>
    <submittedName>
        <fullName evidence="1">Uncharacterized protein</fullName>
    </submittedName>
</protein>